<gene>
    <name evidence="2" type="ORF">FIBSPDRAFT_21699</name>
</gene>
<keyword evidence="3" id="KW-1185">Reference proteome</keyword>
<dbReference type="AlphaFoldDB" id="A0A166GDC6"/>
<reference evidence="2 3" key="1">
    <citation type="journal article" date="2016" name="Mol. Biol. Evol.">
        <title>Comparative Genomics of Early-Diverging Mushroom-Forming Fungi Provides Insights into the Origins of Lignocellulose Decay Capabilities.</title>
        <authorList>
            <person name="Nagy L.G."/>
            <person name="Riley R."/>
            <person name="Tritt A."/>
            <person name="Adam C."/>
            <person name="Daum C."/>
            <person name="Floudas D."/>
            <person name="Sun H."/>
            <person name="Yadav J.S."/>
            <person name="Pangilinan J."/>
            <person name="Larsson K.H."/>
            <person name="Matsuura K."/>
            <person name="Barry K."/>
            <person name="Labutti K."/>
            <person name="Kuo R."/>
            <person name="Ohm R.A."/>
            <person name="Bhattacharya S.S."/>
            <person name="Shirouzu T."/>
            <person name="Yoshinaga Y."/>
            <person name="Martin F.M."/>
            <person name="Grigoriev I.V."/>
            <person name="Hibbett D.S."/>
        </authorList>
    </citation>
    <scope>NUCLEOTIDE SEQUENCE [LARGE SCALE GENOMIC DNA]</scope>
    <source>
        <strain evidence="2 3">CBS 109695</strain>
    </source>
</reference>
<accession>A0A166GDC6</accession>
<name>A0A166GDC6_9AGAM</name>
<sequence>MTRSPPRIMRRGEHHIRHCAPKGSQTLPKRQPKLLNAHCHHPARLGRSDAMRLRANILIRTIGFEKGSLPTYHNAWLHTRPPWLTSQNDTPVFTPHPDGLSQAIIAH</sequence>
<feature type="region of interest" description="Disordered" evidence="1">
    <location>
        <begin position="1"/>
        <end position="29"/>
    </location>
</feature>
<evidence type="ECO:0000256" key="1">
    <source>
        <dbReference type="SAM" id="MobiDB-lite"/>
    </source>
</evidence>
<protein>
    <submittedName>
        <fullName evidence="2">Uncharacterized protein</fullName>
    </submittedName>
</protein>
<dbReference type="Proteomes" id="UP000076532">
    <property type="component" value="Unassembled WGS sequence"/>
</dbReference>
<dbReference type="EMBL" id="KV417579">
    <property type="protein sequence ID" value="KZP17723.1"/>
    <property type="molecule type" value="Genomic_DNA"/>
</dbReference>
<proteinExistence type="predicted"/>
<evidence type="ECO:0000313" key="2">
    <source>
        <dbReference type="EMBL" id="KZP17723.1"/>
    </source>
</evidence>
<evidence type="ECO:0000313" key="3">
    <source>
        <dbReference type="Proteomes" id="UP000076532"/>
    </source>
</evidence>
<feature type="compositionally biased region" description="Basic residues" evidence="1">
    <location>
        <begin position="8"/>
        <end position="20"/>
    </location>
</feature>
<organism evidence="2 3">
    <name type="scientific">Athelia psychrophila</name>
    <dbReference type="NCBI Taxonomy" id="1759441"/>
    <lineage>
        <taxon>Eukaryota</taxon>
        <taxon>Fungi</taxon>
        <taxon>Dikarya</taxon>
        <taxon>Basidiomycota</taxon>
        <taxon>Agaricomycotina</taxon>
        <taxon>Agaricomycetes</taxon>
        <taxon>Agaricomycetidae</taxon>
        <taxon>Atheliales</taxon>
        <taxon>Atheliaceae</taxon>
        <taxon>Athelia</taxon>
    </lineage>
</organism>